<reference evidence="2 3" key="1">
    <citation type="journal article" date="2018" name="Nat. Biotechnol.">
        <title>A standardized bacterial taxonomy based on genome phylogeny substantially revises the tree of life.</title>
        <authorList>
            <person name="Parks D.H."/>
            <person name="Chuvochina M."/>
            <person name="Waite D.W."/>
            <person name="Rinke C."/>
            <person name="Skarshewski A."/>
            <person name="Chaumeil P.A."/>
            <person name="Hugenholtz P."/>
        </authorList>
    </citation>
    <scope>NUCLEOTIDE SEQUENCE [LARGE SCALE GENOMIC DNA]</scope>
    <source>
        <strain evidence="2">UBA9375</strain>
    </source>
</reference>
<dbReference type="PANTHER" id="PTHR30093">
    <property type="entry name" value="GENERAL SECRETION PATHWAY PROTEIN G"/>
    <property type="match status" value="1"/>
</dbReference>
<keyword evidence="1" id="KW-0472">Membrane</keyword>
<dbReference type="SUPFAM" id="SSF54523">
    <property type="entry name" value="Pili subunits"/>
    <property type="match status" value="1"/>
</dbReference>
<keyword evidence="1" id="KW-0812">Transmembrane</keyword>
<protein>
    <submittedName>
        <fullName evidence="2">Prepilin-type cleavage/methylation domain-containing protein</fullName>
    </submittedName>
</protein>
<evidence type="ECO:0000256" key="1">
    <source>
        <dbReference type="SAM" id="Phobius"/>
    </source>
</evidence>
<feature type="transmembrane region" description="Helical" evidence="1">
    <location>
        <begin position="12"/>
        <end position="33"/>
    </location>
</feature>
<evidence type="ECO:0000313" key="3">
    <source>
        <dbReference type="Proteomes" id="UP000263642"/>
    </source>
</evidence>
<dbReference type="Pfam" id="PF07963">
    <property type="entry name" value="N_methyl"/>
    <property type="match status" value="1"/>
</dbReference>
<sequence length="43" mass="4671">MRFPPSRISRPGFTLIELLVVIAIIATLIALLLPAVQQAREAA</sequence>
<dbReference type="NCBIfam" id="TIGR02532">
    <property type="entry name" value="IV_pilin_GFxxxE"/>
    <property type="match status" value="1"/>
</dbReference>
<gene>
    <name evidence="2" type="ORF">DIT97_25095</name>
</gene>
<dbReference type="Proteomes" id="UP000263642">
    <property type="component" value="Unassembled WGS sequence"/>
</dbReference>
<dbReference type="InterPro" id="IPR045584">
    <property type="entry name" value="Pilin-like"/>
</dbReference>
<keyword evidence="1" id="KW-1133">Transmembrane helix</keyword>
<evidence type="ECO:0000313" key="2">
    <source>
        <dbReference type="EMBL" id="HCO26139.1"/>
    </source>
</evidence>
<organism evidence="2 3">
    <name type="scientific">Gimesia maris</name>
    <dbReference type="NCBI Taxonomy" id="122"/>
    <lineage>
        <taxon>Bacteria</taxon>
        <taxon>Pseudomonadati</taxon>
        <taxon>Planctomycetota</taxon>
        <taxon>Planctomycetia</taxon>
        <taxon>Planctomycetales</taxon>
        <taxon>Planctomycetaceae</taxon>
        <taxon>Gimesia</taxon>
    </lineage>
</organism>
<name>A0A3D3RBF6_9PLAN</name>
<comment type="caution">
    <text evidence="2">The sequence shown here is derived from an EMBL/GenBank/DDBJ whole genome shotgun (WGS) entry which is preliminary data.</text>
</comment>
<dbReference type="Gene3D" id="3.30.700.10">
    <property type="entry name" value="Glycoprotein, Type 4 Pilin"/>
    <property type="match status" value="1"/>
</dbReference>
<dbReference type="InterPro" id="IPR012902">
    <property type="entry name" value="N_methyl_site"/>
</dbReference>
<feature type="non-terminal residue" evidence="2">
    <location>
        <position position="43"/>
    </location>
</feature>
<dbReference type="EMBL" id="DQAY01000150">
    <property type="protein sequence ID" value="HCO26139.1"/>
    <property type="molecule type" value="Genomic_DNA"/>
</dbReference>
<dbReference type="PANTHER" id="PTHR30093:SF2">
    <property type="entry name" value="TYPE II SECRETION SYSTEM PROTEIN H"/>
    <property type="match status" value="1"/>
</dbReference>
<accession>A0A3D3RBF6</accession>
<dbReference type="AlphaFoldDB" id="A0A3D3RBF6"/>
<proteinExistence type="predicted"/>